<evidence type="ECO:0000256" key="3">
    <source>
        <dbReference type="ARBA" id="ARBA00012552"/>
    </source>
</evidence>
<evidence type="ECO:0000313" key="13">
    <source>
        <dbReference type="EMBL" id="KAI1707733.1"/>
    </source>
</evidence>
<keyword evidence="14" id="KW-1185">Reference proteome</keyword>
<keyword evidence="8" id="KW-0809">Transit peptide</keyword>
<dbReference type="InterPro" id="IPR027417">
    <property type="entry name" value="P-loop_NTPase"/>
</dbReference>
<dbReference type="EMBL" id="JAKKPZ010000039">
    <property type="protein sequence ID" value="KAI1707733.1"/>
    <property type="molecule type" value="Genomic_DNA"/>
</dbReference>
<keyword evidence="7" id="KW-0067">ATP-binding</keyword>
<dbReference type="PROSITE" id="PS51194">
    <property type="entry name" value="HELICASE_CTER"/>
    <property type="match status" value="1"/>
</dbReference>
<dbReference type="SUPFAM" id="SSF52540">
    <property type="entry name" value="P-loop containing nucleoside triphosphate hydrolases"/>
    <property type="match status" value="1"/>
</dbReference>
<dbReference type="GO" id="GO:0016787">
    <property type="term" value="F:hydrolase activity"/>
    <property type="evidence" value="ECO:0007669"/>
    <property type="project" value="UniProtKB-KW"/>
</dbReference>
<evidence type="ECO:0000256" key="6">
    <source>
        <dbReference type="ARBA" id="ARBA00022806"/>
    </source>
</evidence>
<evidence type="ECO:0000256" key="11">
    <source>
        <dbReference type="SAM" id="MobiDB-lite"/>
    </source>
</evidence>
<dbReference type="SMART" id="SM00487">
    <property type="entry name" value="DEXDc"/>
    <property type="match status" value="1"/>
</dbReference>
<evidence type="ECO:0000256" key="5">
    <source>
        <dbReference type="ARBA" id="ARBA00022801"/>
    </source>
</evidence>
<dbReference type="InterPro" id="IPR014001">
    <property type="entry name" value="Helicase_ATP-bd"/>
</dbReference>
<feature type="domain" description="Helicase C-terminal" evidence="12">
    <location>
        <begin position="337"/>
        <end position="495"/>
    </location>
</feature>
<dbReference type="Gene3D" id="3.40.50.300">
    <property type="entry name" value="P-loop containing nucleotide triphosphate hydrolases"/>
    <property type="match status" value="2"/>
</dbReference>
<dbReference type="InterPro" id="IPR041453">
    <property type="entry name" value="Suv3_N"/>
</dbReference>
<keyword evidence="9" id="KW-0496">Mitochondrion</keyword>
<reference evidence="13" key="1">
    <citation type="submission" date="2022-01" db="EMBL/GenBank/DDBJ databases">
        <title>Genome Sequence Resource for Two Populations of Ditylenchus destructor, the Migratory Endoparasitic Phytonematode.</title>
        <authorList>
            <person name="Zhang H."/>
            <person name="Lin R."/>
            <person name="Xie B."/>
        </authorList>
    </citation>
    <scope>NUCLEOTIDE SEQUENCE</scope>
    <source>
        <strain evidence="13">BazhouSP</strain>
    </source>
</reference>
<keyword evidence="4" id="KW-0547">Nucleotide-binding</keyword>
<dbReference type="InterPro" id="IPR050699">
    <property type="entry name" value="RNA-DNA_Helicase"/>
</dbReference>
<keyword evidence="6 13" id="KW-0347">Helicase</keyword>
<dbReference type="SMART" id="SM00490">
    <property type="entry name" value="HELICc"/>
    <property type="match status" value="1"/>
</dbReference>
<dbReference type="FunFam" id="3.40.50.300:FF:000269">
    <property type="entry name" value="ATP-dependent RNA helicase SUPV3L1, mitochondrial"/>
    <property type="match status" value="1"/>
</dbReference>
<comment type="caution">
    <text evidence="13">The sequence shown here is derived from an EMBL/GenBank/DDBJ whole genome shotgun (WGS) entry which is preliminary data.</text>
</comment>
<dbReference type="Pfam" id="PF00271">
    <property type="entry name" value="Helicase_C"/>
    <property type="match status" value="1"/>
</dbReference>
<protein>
    <recommendedName>
        <fullName evidence="3">RNA helicase</fullName>
        <ecNumber evidence="3">3.6.4.13</ecNumber>
    </recommendedName>
</protein>
<evidence type="ECO:0000256" key="10">
    <source>
        <dbReference type="ARBA" id="ARBA00047984"/>
    </source>
</evidence>
<evidence type="ECO:0000256" key="8">
    <source>
        <dbReference type="ARBA" id="ARBA00022946"/>
    </source>
</evidence>
<proteinExistence type="inferred from homology"/>
<dbReference type="Pfam" id="PF22527">
    <property type="entry name" value="DEXQc_Suv3"/>
    <property type="match status" value="1"/>
</dbReference>
<dbReference type="InterPro" id="IPR001650">
    <property type="entry name" value="Helicase_C-like"/>
</dbReference>
<dbReference type="EC" id="3.6.4.13" evidence="3"/>
<gene>
    <name evidence="13" type="ORF">DdX_12288</name>
</gene>
<evidence type="ECO:0000259" key="12">
    <source>
        <dbReference type="PROSITE" id="PS51194"/>
    </source>
</evidence>
<evidence type="ECO:0000256" key="9">
    <source>
        <dbReference type="ARBA" id="ARBA00023128"/>
    </source>
</evidence>
<name>A0AAD4MUT9_9BILA</name>
<evidence type="ECO:0000256" key="1">
    <source>
        <dbReference type="ARBA" id="ARBA00004173"/>
    </source>
</evidence>
<dbReference type="PANTHER" id="PTHR12131:SF1">
    <property type="entry name" value="ATP-DEPENDENT RNA HELICASE SUPV3L1, MITOCHONDRIAL-RELATED"/>
    <property type="match status" value="1"/>
</dbReference>
<evidence type="ECO:0000256" key="2">
    <source>
        <dbReference type="ARBA" id="ARBA00008708"/>
    </source>
</evidence>
<dbReference type="GO" id="GO:0000965">
    <property type="term" value="P:mitochondrial RNA 3'-end processing"/>
    <property type="evidence" value="ECO:0007669"/>
    <property type="project" value="TreeGrafter"/>
</dbReference>
<evidence type="ECO:0000313" key="14">
    <source>
        <dbReference type="Proteomes" id="UP001201812"/>
    </source>
</evidence>
<feature type="region of interest" description="Disordered" evidence="11">
    <location>
        <begin position="33"/>
        <end position="69"/>
    </location>
</feature>
<comment type="subcellular location">
    <subcellularLocation>
        <location evidence="1">Mitochondrion</location>
    </subcellularLocation>
</comment>
<sequence>MEAKNHAALMRSFDRIYNPDMFARGANVPRVNNAGWNNRKRPRRQFEDMVTPKKVAKQTKQNAKHGQKRPELEWSQINTILEEFSVSPKVKQLAAAKDMIENVYANVFQSFNVHCQDVENVDHDLAKIFVEIKDKVHPVESLFPVFFEHACKVYPHLECYADLKSICDLTRPELWYPQARQMKRKFIFHAGPANSGKTYDALQRFKQSNCGIYMCPLRLLASEVFEKVNQWGNGCNLRTGQEIIETPGAKHTSCTIEMLQTEKYYHCAIIDEIQLLRDEKRGWAWTRALLGVSADEVHLCGESAAVSLVQRLLKETGETVEVRTLRAKNVVKPSALPLESYSNLQEADCIICASKKDIIKVANEIRYSVPNLNFSVIYGDLPPAVKTKEANYFNNPNHRNKILIATDAVGMGINLNIKRIIFNSITMWNREHIPAHSLQQVAGRAARYKSPYTEGEVLALNRQEHAVLSGLFYKTIPHIEKAGIAPTVDHLEKLANRCPDVDSFAKLLDIFASLCKTSDDFFLCSEEEIREWAELIDHHTFTIKEFHTFCTVPVRVGKRAVSNALRKVIDLYAQKKPIEHDFVHDLVKDWIKPATNFRELTDLNDAYEVARGCVWLSHRLPKAFPNITMVRKLEDIIEQVITESMNYAIFCA</sequence>
<dbReference type="Pfam" id="PF18114">
    <property type="entry name" value="Suv3_N"/>
    <property type="match status" value="1"/>
</dbReference>
<keyword evidence="5" id="KW-0378">Hydrolase</keyword>
<dbReference type="Gene3D" id="1.10.1740.140">
    <property type="match status" value="1"/>
</dbReference>
<accession>A0AAD4MUT9</accession>
<dbReference type="Gene3D" id="1.20.58.1080">
    <property type="match status" value="1"/>
</dbReference>
<evidence type="ECO:0000256" key="7">
    <source>
        <dbReference type="ARBA" id="ARBA00022840"/>
    </source>
</evidence>
<comment type="catalytic activity">
    <reaction evidence="10">
        <text>ATP + H2O = ADP + phosphate + H(+)</text>
        <dbReference type="Rhea" id="RHEA:13065"/>
        <dbReference type="ChEBI" id="CHEBI:15377"/>
        <dbReference type="ChEBI" id="CHEBI:15378"/>
        <dbReference type="ChEBI" id="CHEBI:30616"/>
        <dbReference type="ChEBI" id="CHEBI:43474"/>
        <dbReference type="ChEBI" id="CHEBI:456216"/>
        <dbReference type="EC" id="3.6.4.13"/>
    </reaction>
</comment>
<evidence type="ECO:0000256" key="4">
    <source>
        <dbReference type="ARBA" id="ARBA00022741"/>
    </source>
</evidence>
<feature type="compositionally biased region" description="Basic residues" evidence="11">
    <location>
        <begin position="54"/>
        <end position="67"/>
    </location>
</feature>
<dbReference type="InterPro" id="IPR055206">
    <property type="entry name" value="DEXQc_SUV3"/>
</dbReference>
<dbReference type="CDD" id="cd17913">
    <property type="entry name" value="DEXQc_Suv3"/>
    <property type="match status" value="1"/>
</dbReference>
<comment type="similarity">
    <text evidence="2">Belongs to the helicase family.</text>
</comment>
<dbReference type="GO" id="GO:0005524">
    <property type="term" value="F:ATP binding"/>
    <property type="evidence" value="ECO:0007669"/>
    <property type="project" value="UniProtKB-KW"/>
</dbReference>
<dbReference type="InterPro" id="IPR044774">
    <property type="entry name" value="Suv3_DEXQc"/>
</dbReference>
<dbReference type="GO" id="GO:0045025">
    <property type="term" value="C:mitochondrial degradosome"/>
    <property type="evidence" value="ECO:0007669"/>
    <property type="project" value="TreeGrafter"/>
</dbReference>
<dbReference type="AlphaFoldDB" id="A0AAD4MUT9"/>
<dbReference type="Proteomes" id="UP001201812">
    <property type="component" value="Unassembled WGS sequence"/>
</dbReference>
<dbReference type="GO" id="GO:0003724">
    <property type="term" value="F:RNA helicase activity"/>
    <property type="evidence" value="ECO:0007669"/>
    <property type="project" value="UniProtKB-EC"/>
</dbReference>
<dbReference type="Gene3D" id="1.20.272.40">
    <property type="match status" value="1"/>
</dbReference>
<organism evidence="13 14">
    <name type="scientific">Ditylenchus destructor</name>
    <dbReference type="NCBI Taxonomy" id="166010"/>
    <lineage>
        <taxon>Eukaryota</taxon>
        <taxon>Metazoa</taxon>
        <taxon>Ecdysozoa</taxon>
        <taxon>Nematoda</taxon>
        <taxon>Chromadorea</taxon>
        <taxon>Rhabditida</taxon>
        <taxon>Tylenchina</taxon>
        <taxon>Tylenchomorpha</taxon>
        <taxon>Sphaerularioidea</taxon>
        <taxon>Anguinidae</taxon>
        <taxon>Anguininae</taxon>
        <taxon>Ditylenchus</taxon>
    </lineage>
</organism>
<dbReference type="PANTHER" id="PTHR12131">
    <property type="entry name" value="ATP-DEPENDENT RNA AND DNA HELICASE"/>
    <property type="match status" value="1"/>
</dbReference>